<dbReference type="RefSeq" id="WP_256710100.1">
    <property type="nucleotide sequence ID" value="NZ_CP101914.1"/>
</dbReference>
<keyword evidence="1 2" id="KW-0732">Signal</keyword>
<feature type="domain" description="DUF4352" evidence="3">
    <location>
        <begin position="61"/>
        <end position="168"/>
    </location>
</feature>
<keyword evidence="5" id="KW-1185">Reference proteome</keyword>
<evidence type="ECO:0000256" key="2">
    <source>
        <dbReference type="SAM" id="SignalP"/>
    </source>
</evidence>
<evidence type="ECO:0000256" key="1">
    <source>
        <dbReference type="ARBA" id="ARBA00022729"/>
    </source>
</evidence>
<evidence type="ECO:0000259" key="3">
    <source>
        <dbReference type="Pfam" id="PF11611"/>
    </source>
</evidence>
<dbReference type="InterPro" id="IPR029051">
    <property type="entry name" value="DUF4352"/>
</dbReference>
<accession>A0ABY5K1H9</accession>
<protein>
    <submittedName>
        <fullName evidence="4">DUF4352 domain-containing protein</fullName>
    </submittedName>
</protein>
<dbReference type="Gene3D" id="2.60.40.1240">
    <property type="match status" value="1"/>
</dbReference>
<organism evidence="4 5">
    <name type="scientific">Oceanobacillus jeddahense</name>
    <dbReference type="NCBI Taxonomy" id="1462527"/>
    <lineage>
        <taxon>Bacteria</taxon>
        <taxon>Bacillati</taxon>
        <taxon>Bacillota</taxon>
        <taxon>Bacilli</taxon>
        <taxon>Bacillales</taxon>
        <taxon>Bacillaceae</taxon>
        <taxon>Oceanobacillus</taxon>
    </lineage>
</organism>
<dbReference type="Proteomes" id="UP001059773">
    <property type="component" value="Chromosome"/>
</dbReference>
<sequence length="189" mass="20834">MKKSQIIIVILFTSSLVLGACSNEEGNTNDEANILNESNNIDEKDDDMSLGIGDTGISNSNLGKAEITLDSAEMAEEDDLQEDGKYAPLIVVHLKVKNIGDESFDPEEVLSSGVLVGSEEEYGSKWMYYEVSEEWKNTLNPDEETSGIIVFSHAIEDEYELIFGDIRSGSNNAESSNKISFEFSNEEVN</sequence>
<feature type="signal peptide" evidence="2">
    <location>
        <begin position="1"/>
        <end position="19"/>
    </location>
</feature>
<evidence type="ECO:0000313" key="4">
    <source>
        <dbReference type="EMBL" id="UUI05213.1"/>
    </source>
</evidence>
<name>A0ABY5K1H9_9BACI</name>
<dbReference type="InterPro" id="IPR029050">
    <property type="entry name" value="Immunoprotect_excell_Ig-like"/>
</dbReference>
<dbReference type="PROSITE" id="PS51257">
    <property type="entry name" value="PROKAR_LIPOPROTEIN"/>
    <property type="match status" value="1"/>
</dbReference>
<evidence type="ECO:0000313" key="5">
    <source>
        <dbReference type="Proteomes" id="UP001059773"/>
    </source>
</evidence>
<proteinExistence type="predicted"/>
<gene>
    <name evidence="4" type="ORF">NP439_11460</name>
</gene>
<dbReference type="EMBL" id="CP101914">
    <property type="protein sequence ID" value="UUI05213.1"/>
    <property type="molecule type" value="Genomic_DNA"/>
</dbReference>
<feature type="chain" id="PRO_5046761467" evidence="2">
    <location>
        <begin position="20"/>
        <end position="189"/>
    </location>
</feature>
<reference evidence="4" key="1">
    <citation type="submission" date="2022-07" db="EMBL/GenBank/DDBJ databases">
        <title>FELIX.</title>
        <authorList>
            <person name="Wan K.H."/>
            <person name="Park S."/>
            <person name="Lawrence Q."/>
            <person name="Eichenberger J.P."/>
            <person name="Booth B.W."/>
            <person name="Piaggio A.J."/>
            <person name="Chandler J.C."/>
            <person name="Franklin A.B."/>
            <person name="Celniker S.E."/>
        </authorList>
    </citation>
    <scope>NUCLEOTIDE SEQUENCE</scope>
    <source>
        <strain evidence="4">QA-1986 374</strain>
    </source>
</reference>
<dbReference type="Pfam" id="PF11611">
    <property type="entry name" value="DUF4352"/>
    <property type="match status" value="1"/>
</dbReference>